<feature type="binding site" evidence="8">
    <location>
        <position position="61"/>
    </location>
    <ligand>
        <name>shikimate</name>
        <dbReference type="ChEBI" id="CHEBI:36208"/>
    </ligand>
</feature>
<keyword evidence="4 8" id="KW-0521">NADP</keyword>
<dbReference type="Gene3D" id="3.40.50.720">
    <property type="entry name" value="NAD(P)-binding Rossmann-like Domain"/>
    <property type="match status" value="1"/>
</dbReference>
<dbReference type="Pfam" id="PF18317">
    <property type="entry name" value="SDH_C"/>
    <property type="match status" value="1"/>
</dbReference>
<dbReference type="InterPro" id="IPR036291">
    <property type="entry name" value="NAD(P)-bd_dom_sf"/>
</dbReference>
<reference evidence="12 13" key="2">
    <citation type="submission" date="2019-09" db="EMBL/GenBank/DDBJ databases">
        <authorList>
            <person name="Jin C."/>
        </authorList>
    </citation>
    <scope>NUCLEOTIDE SEQUENCE [LARGE SCALE GENOMIC DNA]</scope>
    <source>
        <strain evidence="12 13">BN140002</strain>
    </source>
</reference>
<comment type="subunit">
    <text evidence="8">Homodimer.</text>
</comment>
<dbReference type="NCBIfam" id="NF001312">
    <property type="entry name" value="PRK00258.1-4"/>
    <property type="match status" value="1"/>
</dbReference>
<accession>A0A5B2VFG1</accession>
<proteinExistence type="inferred from homology"/>
<dbReference type="InterPro" id="IPR022893">
    <property type="entry name" value="Shikimate_DH_fam"/>
</dbReference>
<keyword evidence="5 8" id="KW-0560">Oxidoreductase</keyword>
<dbReference type="AlphaFoldDB" id="A0A5B2VFG1"/>
<dbReference type="NCBIfam" id="TIGR00507">
    <property type="entry name" value="aroE"/>
    <property type="match status" value="1"/>
</dbReference>
<evidence type="ECO:0000313" key="12">
    <source>
        <dbReference type="EMBL" id="KAA2237861.1"/>
    </source>
</evidence>
<evidence type="ECO:0000259" key="10">
    <source>
        <dbReference type="Pfam" id="PF08501"/>
    </source>
</evidence>
<dbReference type="FunFam" id="3.40.50.10860:FF:000006">
    <property type="entry name" value="Shikimate dehydrogenase (NADP(+))"/>
    <property type="match status" value="1"/>
</dbReference>
<keyword evidence="6 8" id="KW-0057">Aromatic amino acid biosynthesis</keyword>
<comment type="catalytic activity">
    <reaction evidence="7 8">
        <text>shikimate + NADP(+) = 3-dehydroshikimate + NADPH + H(+)</text>
        <dbReference type="Rhea" id="RHEA:17737"/>
        <dbReference type="ChEBI" id="CHEBI:15378"/>
        <dbReference type="ChEBI" id="CHEBI:16630"/>
        <dbReference type="ChEBI" id="CHEBI:36208"/>
        <dbReference type="ChEBI" id="CHEBI:57783"/>
        <dbReference type="ChEBI" id="CHEBI:58349"/>
        <dbReference type="EC" id="1.1.1.25"/>
    </reaction>
</comment>
<evidence type="ECO:0000256" key="6">
    <source>
        <dbReference type="ARBA" id="ARBA00023141"/>
    </source>
</evidence>
<dbReference type="InterPro" id="IPR006151">
    <property type="entry name" value="Shikm_DH/Glu-tRNA_Rdtase"/>
</dbReference>
<dbReference type="GO" id="GO:0019632">
    <property type="term" value="P:shikimate metabolic process"/>
    <property type="evidence" value="ECO:0007669"/>
    <property type="project" value="InterPro"/>
</dbReference>
<dbReference type="UniPathway" id="UPA00053">
    <property type="reaction ID" value="UER00087"/>
</dbReference>
<dbReference type="GO" id="GO:0004764">
    <property type="term" value="F:shikimate 3-dehydrogenase (NADP+) activity"/>
    <property type="evidence" value="ECO:0007669"/>
    <property type="project" value="UniProtKB-UniRule"/>
</dbReference>
<dbReference type="GO" id="GO:0009423">
    <property type="term" value="P:chorismate biosynthetic process"/>
    <property type="evidence" value="ECO:0007669"/>
    <property type="project" value="UniProtKB-UniRule"/>
</dbReference>
<dbReference type="EMBL" id="VUOA01000017">
    <property type="protein sequence ID" value="KAA2237861.1"/>
    <property type="molecule type" value="Genomic_DNA"/>
</dbReference>
<dbReference type="GO" id="GO:0005829">
    <property type="term" value="C:cytosol"/>
    <property type="evidence" value="ECO:0007669"/>
    <property type="project" value="TreeGrafter"/>
</dbReference>
<evidence type="ECO:0000256" key="8">
    <source>
        <dbReference type="HAMAP-Rule" id="MF_00222"/>
    </source>
</evidence>
<keyword evidence="13" id="KW-1185">Reference proteome</keyword>
<evidence type="ECO:0000256" key="7">
    <source>
        <dbReference type="ARBA" id="ARBA00049442"/>
    </source>
</evidence>
<protein>
    <recommendedName>
        <fullName evidence="2 8">Shikimate dehydrogenase (NADP(+))</fullName>
        <shortName evidence="8">SDH</shortName>
        <ecNumber evidence="2 8">1.1.1.25</ecNumber>
    </recommendedName>
</protein>
<dbReference type="InterPro" id="IPR046346">
    <property type="entry name" value="Aminoacid_DH-like_N_sf"/>
</dbReference>
<reference evidence="12 13" key="1">
    <citation type="submission" date="2019-09" db="EMBL/GenBank/DDBJ databases">
        <title>Salinarimonas rosea gen. nov., sp. nov., a new member of the a-2 subgroup of the Proteobacteria.</title>
        <authorList>
            <person name="Liu J."/>
        </authorList>
    </citation>
    <scope>NUCLEOTIDE SEQUENCE [LARGE SCALE GENOMIC DNA]</scope>
    <source>
        <strain evidence="12 13">BN140002</strain>
    </source>
</reference>
<dbReference type="EC" id="1.1.1.25" evidence="2 8"/>
<evidence type="ECO:0000259" key="11">
    <source>
        <dbReference type="Pfam" id="PF18317"/>
    </source>
</evidence>
<comment type="caution">
    <text evidence="12">The sequence shown here is derived from an EMBL/GenBank/DDBJ whole genome shotgun (WGS) entry which is preliminary data.</text>
</comment>
<dbReference type="Gene3D" id="3.40.50.10860">
    <property type="entry name" value="Leucine Dehydrogenase, chain A, domain 1"/>
    <property type="match status" value="1"/>
</dbReference>
<feature type="binding site" evidence="8">
    <location>
        <position position="247"/>
    </location>
    <ligand>
        <name>shikimate</name>
        <dbReference type="ChEBI" id="CHEBI:36208"/>
    </ligand>
</feature>
<dbReference type="PANTHER" id="PTHR21089">
    <property type="entry name" value="SHIKIMATE DEHYDROGENASE"/>
    <property type="match status" value="1"/>
</dbReference>
<feature type="domain" description="Quinate/shikimate 5-dehydrogenase/glutamyl-tRNA reductase" evidence="9">
    <location>
        <begin position="119"/>
        <end position="192"/>
    </location>
</feature>
<comment type="function">
    <text evidence="8">Involved in the biosynthesis of the chorismate, which leads to the biosynthesis of aromatic amino acids. Catalyzes the reversible NADPH linked reduction of 3-dehydroshikimate (DHSA) to yield shikimate (SA).</text>
</comment>
<feature type="domain" description="SDH C-terminal" evidence="11">
    <location>
        <begin position="240"/>
        <end position="260"/>
    </location>
</feature>
<dbReference type="InterPro" id="IPR013708">
    <property type="entry name" value="Shikimate_DH-bd_N"/>
</dbReference>
<dbReference type="CDD" id="cd01065">
    <property type="entry name" value="NAD_bind_Shikimate_DH"/>
    <property type="match status" value="1"/>
</dbReference>
<feature type="binding site" evidence="8">
    <location>
        <position position="86"/>
    </location>
    <ligand>
        <name>shikimate</name>
        <dbReference type="ChEBI" id="CHEBI:36208"/>
    </ligand>
</feature>
<feature type="binding site" evidence="8">
    <location>
        <position position="240"/>
    </location>
    <ligand>
        <name>NADP(+)</name>
        <dbReference type="ChEBI" id="CHEBI:58349"/>
    </ligand>
</feature>
<evidence type="ECO:0000256" key="3">
    <source>
        <dbReference type="ARBA" id="ARBA00022605"/>
    </source>
</evidence>
<comment type="similarity">
    <text evidence="8">Belongs to the shikimate dehydrogenase family.</text>
</comment>
<sequence length="278" mass="29403">MRKAFVVGHPIRHSRSPLIHGHWLREHGIAGSYERIDVAPADFAAFLRGFPGEGFVGGNVTIPHKEAAFQAVDHATERARRLGAVNTLWTADGRLHGDNTDGLGFVGSLDEAAGGSWEAATRTALVLGAGGAARAVAAGLVGRGVPRILVANRSPERAADVAALAPGRLEVIPWEDREAALRDVDLLVNTTSLGMAGQPSLDLALDGLPVSAMVADIVYVPLETPLLAAARRRGLRAVDGLGMLLHQAVPGFERWFGVRPVVTRALRDLIVADIEGRS</sequence>
<keyword evidence="3 8" id="KW-0028">Amino-acid biosynthesis</keyword>
<dbReference type="PANTHER" id="PTHR21089:SF1">
    <property type="entry name" value="BIFUNCTIONAL 3-DEHYDROQUINATE DEHYDRATASE_SHIKIMATE DEHYDROGENASE, CHLOROPLASTIC"/>
    <property type="match status" value="1"/>
</dbReference>
<feature type="binding site" evidence="8">
    <location>
        <position position="219"/>
    </location>
    <ligand>
        <name>shikimate</name>
        <dbReference type="ChEBI" id="CHEBI:36208"/>
    </ligand>
</feature>
<organism evidence="12 13">
    <name type="scientific">Salinarimonas soli</name>
    <dbReference type="NCBI Taxonomy" id="1638099"/>
    <lineage>
        <taxon>Bacteria</taxon>
        <taxon>Pseudomonadati</taxon>
        <taxon>Pseudomonadota</taxon>
        <taxon>Alphaproteobacteria</taxon>
        <taxon>Hyphomicrobiales</taxon>
        <taxon>Salinarimonadaceae</taxon>
        <taxon>Salinarimonas</taxon>
    </lineage>
</organism>
<feature type="domain" description="Shikimate dehydrogenase substrate binding N-terminal" evidence="10">
    <location>
        <begin position="6"/>
        <end position="88"/>
    </location>
</feature>
<evidence type="ECO:0000259" key="9">
    <source>
        <dbReference type="Pfam" id="PF01488"/>
    </source>
</evidence>
<evidence type="ECO:0000256" key="1">
    <source>
        <dbReference type="ARBA" id="ARBA00004871"/>
    </source>
</evidence>
<dbReference type="InterPro" id="IPR041121">
    <property type="entry name" value="SDH_C"/>
</dbReference>
<name>A0A5B2VFG1_9HYPH</name>
<feature type="active site" description="Proton acceptor" evidence="8">
    <location>
        <position position="65"/>
    </location>
</feature>
<evidence type="ECO:0000313" key="13">
    <source>
        <dbReference type="Proteomes" id="UP000323142"/>
    </source>
</evidence>
<evidence type="ECO:0000256" key="5">
    <source>
        <dbReference type="ARBA" id="ARBA00023002"/>
    </source>
</evidence>
<dbReference type="InterPro" id="IPR011342">
    <property type="entry name" value="Shikimate_DH"/>
</dbReference>
<comment type="pathway">
    <text evidence="1 8">Metabolic intermediate biosynthesis; chorismate biosynthesis; chorismate from D-erythrose 4-phosphate and phosphoenolpyruvate: step 4/7.</text>
</comment>
<dbReference type="GO" id="GO:0050661">
    <property type="term" value="F:NADP binding"/>
    <property type="evidence" value="ECO:0007669"/>
    <property type="project" value="InterPro"/>
</dbReference>
<feature type="binding site" evidence="8">
    <location>
        <position position="77"/>
    </location>
    <ligand>
        <name>NADP(+)</name>
        <dbReference type="ChEBI" id="CHEBI:58349"/>
    </ligand>
</feature>
<evidence type="ECO:0000256" key="2">
    <source>
        <dbReference type="ARBA" id="ARBA00012962"/>
    </source>
</evidence>
<dbReference type="SUPFAM" id="SSF53223">
    <property type="entry name" value="Aminoacid dehydrogenase-like, N-terminal domain"/>
    <property type="match status" value="1"/>
</dbReference>
<dbReference type="SUPFAM" id="SSF51735">
    <property type="entry name" value="NAD(P)-binding Rossmann-fold domains"/>
    <property type="match status" value="1"/>
</dbReference>
<dbReference type="RefSeq" id="WP_149816472.1">
    <property type="nucleotide sequence ID" value="NZ_VUOA01000017.1"/>
</dbReference>
<gene>
    <name evidence="8" type="primary">aroE</name>
    <name evidence="12" type="ORF">F0L46_07640</name>
</gene>
<feature type="binding site" evidence="8">
    <location>
        <position position="101"/>
    </location>
    <ligand>
        <name>shikimate</name>
        <dbReference type="ChEBI" id="CHEBI:36208"/>
    </ligand>
</feature>
<dbReference type="GO" id="GO:0009073">
    <property type="term" value="P:aromatic amino acid family biosynthetic process"/>
    <property type="evidence" value="ECO:0007669"/>
    <property type="project" value="UniProtKB-KW"/>
</dbReference>
<dbReference type="OrthoDB" id="9792692at2"/>
<comment type="caution">
    <text evidence="8">Lacks conserved residue(s) required for the propagation of feature annotation.</text>
</comment>
<dbReference type="Pfam" id="PF08501">
    <property type="entry name" value="Shikimate_dh_N"/>
    <property type="match status" value="1"/>
</dbReference>
<dbReference type="GO" id="GO:0008652">
    <property type="term" value="P:amino acid biosynthetic process"/>
    <property type="evidence" value="ECO:0007669"/>
    <property type="project" value="UniProtKB-KW"/>
</dbReference>
<feature type="binding site" evidence="8">
    <location>
        <position position="217"/>
    </location>
    <ligand>
        <name>NADP(+)</name>
        <dbReference type="ChEBI" id="CHEBI:58349"/>
    </ligand>
</feature>
<feature type="binding site" evidence="8">
    <location>
        <begin position="14"/>
        <end position="16"/>
    </location>
    <ligand>
        <name>shikimate</name>
        <dbReference type="ChEBI" id="CHEBI:36208"/>
    </ligand>
</feature>
<evidence type="ECO:0000256" key="4">
    <source>
        <dbReference type="ARBA" id="ARBA00022857"/>
    </source>
</evidence>
<dbReference type="Proteomes" id="UP000323142">
    <property type="component" value="Unassembled WGS sequence"/>
</dbReference>
<dbReference type="HAMAP" id="MF_00222">
    <property type="entry name" value="Shikimate_DH_AroE"/>
    <property type="match status" value="1"/>
</dbReference>
<dbReference type="Pfam" id="PF01488">
    <property type="entry name" value="Shikimate_DH"/>
    <property type="match status" value="1"/>
</dbReference>
<feature type="binding site" evidence="8">
    <location>
        <begin position="128"/>
        <end position="132"/>
    </location>
    <ligand>
        <name>NADP(+)</name>
        <dbReference type="ChEBI" id="CHEBI:58349"/>
    </ligand>
</feature>